<evidence type="ECO:0000313" key="5">
    <source>
        <dbReference type="Proteomes" id="UP000243200"/>
    </source>
</evidence>
<organism evidence="4 5">
    <name type="scientific">Plasmodium ovale</name>
    <name type="common">malaria parasite P. ovale</name>
    <dbReference type="NCBI Taxonomy" id="36330"/>
    <lineage>
        <taxon>Eukaryota</taxon>
        <taxon>Sar</taxon>
        <taxon>Alveolata</taxon>
        <taxon>Apicomplexa</taxon>
        <taxon>Aconoidasida</taxon>
        <taxon>Haemosporida</taxon>
        <taxon>Plasmodiidae</taxon>
        <taxon>Plasmodium</taxon>
        <taxon>Plasmodium (Plasmodium)</taxon>
    </lineage>
</organism>
<dbReference type="Proteomes" id="UP000243200">
    <property type="component" value="Unassembled WGS sequence"/>
</dbReference>
<evidence type="ECO:0000259" key="3">
    <source>
        <dbReference type="Pfam" id="PF12879"/>
    </source>
</evidence>
<keyword evidence="2" id="KW-0812">Transmembrane</keyword>
<dbReference type="VEuPathDB" id="PlasmoDB:POWCR01_000216200"/>
<proteinExistence type="predicted"/>
<feature type="domain" description="Schizont-infected cell agglutination C-terminal" evidence="3">
    <location>
        <begin position="655"/>
        <end position="749"/>
    </location>
</feature>
<feature type="compositionally biased region" description="Basic and acidic residues" evidence="1">
    <location>
        <begin position="231"/>
        <end position="243"/>
    </location>
</feature>
<evidence type="ECO:0000313" key="4">
    <source>
        <dbReference type="EMBL" id="SBT74429.1"/>
    </source>
</evidence>
<dbReference type="AlphaFoldDB" id="A0A1C3KKE6"/>
<feature type="compositionally biased region" description="Low complexity" evidence="1">
    <location>
        <begin position="391"/>
        <end position="417"/>
    </location>
</feature>
<reference evidence="4 5" key="1">
    <citation type="submission" date="2016-06" db="EMBL/GenBank/DDBJ databases">
        <authorList>
            <consortium name="Pathogen Informatics"/>
        </authorList>
    </citation>
    <scope>NUCLEOTIDE SEQUENCE [LARGE SCALE GENOMIC DNA]</scope>
</reference>
<sequence length="960" mass="107497">MAGYQGYTTRTHDIPVDVFFGMITNDIKNLIHIYGHKTCGLRHEELCEKIKNIIFQKKKVILPLMDKSGQEKLISDWESQRNAFINQLFEKEGFINMCYPPKAKGNPNLQKLKLKHIEFCKEKDSRRSALGKNPEYSECVEYNSWIEREKASFITEFLQNVHDYKFPNVKKYFSTKEHPQGHDPRSTYFNSKLNCNLYIPSSKKHKQKPVAIASPDSPHLPTSPDVGQESQGKDGKSMPDKDGTPNGQNTGLKAKGTDLPINAQDATKQPAEVTEAKAPSSQQLPKSQPPISPKDSSSDTDPNPPSSVIKDQDTDPDATPRTTSATNDTTHSIKNVQSSLASDLSLVQAQPQLPPVGPDTANNSKGPTPDPVIKSPALDSPPTTALGSGLASAPEAASNSSASGISSTIGSKTTDSTAASPPAQYPLLVTIPLQSTATAPIVTTPIHIQTTIAESGPSTTTVSAVGTQSIASISGNTSTIEEGKKEKAPLKTKSDTQDSISVSPNEHNDSTPPSIGAKPPGSSANLNINPSSGQTLRTPPGPLGPLPGSPANPPPGLSFGIAPAISPAGSVDVSPAVHGVVNHPGTTLISSTPLHKVTHPREKPSIAPTEFPSLINIIPTTLILLATLTILFLLYKYTPFGLFLGRRSRKKKDLRTVFEIPEESTYESPNETIHERDDHLGRQITENDIYVKLLKINRYKKEMQKKKKKRDTTLIEVHMEILEECKNDEWELHKGDFLEICLQEFMNEKNRTAENWRNAELTVNNTKTDKIIQDAEENEILWNFWMDNYRNILESWKSEEWFQNLKNEWKKERQKNHNKINKINKIEENTLKESEMISIECEKDIWKKWISKQANLIEMFKQEDWFKSLIAEQDKEEDNYEINEYINVLNTNMNEVEKGKKYHEFFRKKNIINKLIVQMHMMVLEECKKEEIIENKELCIDNYIQSIHKKNNYDEKSNIL</sequence>
<feature type="compositionally biased region" description="Pro residues" evidence="1">
    <location>
        <begin position="539"/>
        <end position="556"/>
    </location>
</feature>
<feature type="compositionally biased region" description="Polar residues" evidence="1">
    <location>
        <begin position="497"/>
        <end position="513"/>
    </location>
</feature>
<feature type="compositionally biased region" description="Polar residues" evidence="1">
    <location>
        <begin position="320"/>
        <end position="351"/>
    </location>
</feature>
<accession>A0A1C3KKE6</accession>
<protein>
    <submittedName>
        <fullName evidence="4">STP1 protein</fullName>
    </submittedName>
</protein>
<evidence type="ECO:0000256" key="1">
    <source>
        <dbReference type="SAM" id="MobiDB-lite"/>
    </source>
</evidence>
<dbReference type="InterPro" id="IPR024288">
    <property type="entry name" value="SICA_C"/>
</dbReference>
<name>A0A1C3KKE6_PLAOA</name>
<feature type="compositionally biased region" description="Polar residues" evidence="1">
    <location>
        <begin position="522"/>
        <end position="537"/>
    </location>
</feature>
<feature type="region of interest" description="Disordered" evidence="1">
    <location>
        <begin position="475"/>
        <end position="558"/>
    </location>
</feature>
<feature type="region of interest" description="Disordered" evidence="1">
    <location>
        <begin position="204"/>
        <end position="422"/>
    </location>
</feature>
<feature type="transmembrane region" description="Helical" evidence="2">
    <location>
        <begin position="622"/>
        <end position="645"/>
    </location>
</feature>
<evidence type="ECO:0000256" key="2">
    <source>
        <dbReference type="SAM" id="Phobius"/>
    </source>
</evidence>
<dbReference type="VEuPathDB" id="PlasmoDB:PocGH01_00025900"/>
<gene>
    <name evidence="4" type="primary">PowCR01_000216200</name>
    <name evidence="4" type="ORF">POWCR01_000216200</name>
</gene>
<keyword evidence="2" id="KW-1133">Transmembrane helix</keyword>
<feature type="compositionally biased region" description="Basic and acidic residues" evidence="1">
    <location>
        <begin position="481"/>
        <end position="496"/>
    </location>
</feature>
<dbReference type="Pfam" id="PF12879">
    <property type="entry name" value="SICA_C"/>
    <property type="match status" value="1"/>
</dbReference>
<dbReference type="EMBL" id="FLRJ01000707">
    <property type="protein sequence ID" value="SBT74429.1"/>
    <property type="molecule type" value="Genomic_DNA"/>
</dbReference>
<feature type="compositionally biased region" description="Low complexity" evidence="1">
    <location>
        <begin position="277"/>
        <end position="286"/>
    </location>
</feature>
<keyword evidence="2" id="KW-0472">Membrane</keyword>